<dbReference type="RefSeq" id="WP_069939961.1">
    <property type="nucleotide sequence ID" value="NZ_MAMP01000026.1"/>
</dbReference>
<dbReference type="AlphaFoldDB" id="A0A1E7DK18"/>
<protein>
    <submittedName>
        <fullName evidence="1">Uncharacterized protein</fullName>
    </submittedName>
</protein>
<dbReference type="Proteomes" id="UP000095658">
    <property type="component" value="Unassembled WGS sequence"/>
</dbReference>
<evidence type="ECO:0000313" key="2">
    <source>
        <dbReference type="Proteomes" id="UP000095658"/>
    </source>
</evidence>
<accession>A0A1E7DK18</accession>
<organism evidence="1 2">
    <name type="scientific">Domibacillus iocasae</name>
    <dbReference type="NCBI Taxonomy" id="1714016"/>
    <lineage>
        <taxon>Bacteria</taxon>
        <taxon>Bacillati</taxon>
        <taxon>Bacillota</taxon>
        <taxon>Bacilli</taxon>
        <taxon>Bacillales</taxon>
        <taxon>Bacillaceae</taxon>
        <taxon>Domibacillus</taxon>
    </lineage>
</organism>
<reference evidence="1 2" key="1">
    <citation type="submission" date="2016-06" db="EMBL/GenBank/DDBJ databases">
        <title>Domibacillus iocasae genome sequencing.</title>
        <authorList>
            <person name="Verma A."/>
            <person name="Pal Y."/>
            <person name="Ojha A.K."/>
            <person name="Krishnamurthi S."/>
        </authorList>
    </citation>
    <scope>NUCLEOTIDE SEQUENCE [LARGE SCALE GENOMIC DNA]</scope>
    <source>
        <strain evidence="1 2">DSM 29979</strain>
    </source>
</reference>
<name>A0A1E7DK18_9BACI</name>
<evidence type="ECO:0000313" key="1">
    <source>
        <dbReference type="EMBL" id="OES43345.1"/>
    </source>
</evidence>
<proteinExistence type="predicted"/>
<dbReference type="STRING" id="1714016.BA724_13930"/>
<keyword evidence="2" id="KW-1185">Reference proteome</keyword>
<gene>
    <name evidence="1" type="ORF">BA724_13930</name>
</gene>
<sequence length="179" mass="20598">MDLERTNDHLKNLKGLFEMHLSSKLLFEEIFGPLKKTMKESEINKLLSEKTGKGLNSIYRDKNTGVAFNAVMFLRYWKALLEIIEENGLNKSSIPSIEDLIEKYKNSIEAISSVEDAKDLEGAINSYFPLIVEIIIFYEKNPLPADKTAKREMLEILKARKDIQDALILERMGRMTKID</sequence>
<dbReference type="EMBL" id="MAMP01000026">
    <property type="protein sequence ID" value="OES43345.1"/>
    <property type="molecule type" value="Genomic_DNA"/>
</dbReference>
<comment type="caution">
    <text evidence="1">The sequence shown here is derived from an EMBL/GenBank/DDBJ whole genome shotgun (WGS) entry which is preliminary data.</text>
</comment>